<feature type="transmembrane region" description="Helical" evidence="7">
    <location>
        <begin position="176"/>
        <end position="196"/>
    </location>
</feature>
<comment type="similarity">
    <text evidence="2">Belongs to the major facilitator superfamily. Proton-dependent oligopeptide transporter (POT/PTR) (TC 2.A.17) family.</text>
</comment>
<dbReference type="InterPro" id="IPR036259">
    <property type="entry name" value="MFS_trans_sf"/>
</dbReference>
<feature type="transmembrane region" description="Helical" evidence="7">
    <location>
        <begin position="255"/>
        <end position="274"/>
    </location>
</feature>
<feature type="transmembrane region" description="Helical" evidence="7">
    <location>
        <begin position="419"/>
        <end position="441"/>
    </location>
</feature>
<evidence type="ECO:0000256" key="6">
    <source>
        <dbReference type="SAM" id="MobiDB-lite"/>
    </source>
</evidence>
<feature type="region of interest" description="Disordered" evidence="6">
    <location>
        <begin position="71"/>
        <end position="102"/>
    </location>
</feature>
<evidence type="ECO:0000313" key="8">
    <source>
        <dbReference type="EMBL" id="CAD6242466.1"/>
    </source>
</evidence>
<dbReference type="GO" id="GO:0022857">
    <property type="term" value="F:transmembrane transporter activity"/>
    <property type="evidence" value="ECO:0007669"/>
    <property type="project" value="InterPro"/>
</dbReference>
<evidence type="ECO:0000256" key="2">
    <source>
        <dbReference type="ARBA" id="ARBA00005982"/>
    </source>
</evidence>
<evidence type="ECO:0000256" key="1">
    <source>
        <dbReference type="ARBA" id="ARBA00004141"/>
    </source>
</evidence>
<organism evidence="8 9">
    <name type="scientific">Miscanthus lutarioriparius</name>
    <dbReference type="NCBI Taxonomy" id="422564"/>
    <lineage>
        <taxon>Eukaryota</taxon>
        <taxon>Viridiplantae</taxon>
        <taxon>Streptophyta</taxon>
        <taxon>Embryophyta</taxon>
        <taxon>Tracheophyta</taxon>
        <taxon>Spermatophyta</taxon>
        <taxon>Magnoliopsida</taxon>
        <taxon>Liliopsida</taxon>
        <taxon>Poales</taxon>
        <taxon>Poaceae</taxon>
        <taxon>PACMAD clade</taxon>
        <taxon>Panicoideae</taxon>
        <taxon>Andropogonodae</taxon>
        <taxon>Andropogoneae</taxon>
        <taxon>Saccharinae</taxon>
        <taxon>Miscanthus</taxon>
    </lineage>
</organism>
<dbReference type="PANTHER" id="PTHR11654">
    <property type="entry name" value="OLIGOPEPTIDE TRANSPORTER-RELATED"/>
    <property type="match status" value="1"/>
</dbReference>
<keyword evidence="5 7" id="KW-0472">Membrane</keyword>
<dbReference type="InterPro" id="IPR000109">
    <property type="entry name" value="POT_fam"/>
</dbReference>
<feature type="transmembrane region" description="Helical" evidence="7">
    <location>
        <begin position="540"/>
        <end position="558"/>
    </location>
</feature>
<reference evidence="8" key="1">
    <citation type="submission" date="2020-10" db="EMBL/GenBank/DDBJ databases">
        <authorList>
            <person name="Han B."/>
            <person name="Lu T."/>
            <person name="Zhao Q."/>
            <person name="Huang X."/>
            <person name="Zhao Y."/>
        </authorList>
    </citation>
    <scope>NUCLEOTIDE SEQUENCE</scope>
</reference>
<feature type="transmembrane region" description="Helical" evidence="7">
    <location>
        <begin position="380"/>
        <end position="399"/>
    </location>
</feature>
<feature type="transmembrane region" description="Helical" evidence="7">
    <location>
        <begin position="148"/>
        <end position="170"/>
    </location>
</feature>
<evidence type="ECO:0000256" key="4">
    <source>
        <dbReference type="ARBA" id="ARBA00022989"/>
    </source>
</evidence>
<dbReference type="Proteomes" id="UP000604825">
    <property type="component" value="Unassembled WGS sequence"/>
</dbReference>
<evidence type="ECO:0000256" key="7">
    <source>
        <dbReference type="SAM" id="Phobius"/>
    </source>
</evidence>
<dbReference type="GO" id="GO:0016020">
    <property type="term" value="C:membrane"/>
    <property type="evidence" value="ECO:0007669"/>
    <property type="project" value="UniProtKB-SubCell"/>
</dbReference>
<sequence length="619" mass="69230">MKRLLAHRQFGCPSRSLVARSPALPALCNNVIPGYRYYSAEKHDDTTLGEIGDKARSTAEEFLRVAKEKTDDVTESAKETLHETKEAVVGESDDEKEKFKRREEEGRHYSEVVVAGVERFVYKGVASNIVTFLTDVVKMSTSSAAKSVSTWNGVTSMLPLASAILADSFWDRYSTITVSSLLYIVGLVGLTSWAVLHSWMPSSLLFLPLYLISVGQGGYNPSLQAFGADQLLSEDDMESLPAEQKNQVKSLFFQWWYFGICSGSLLGNSIMSYIQDMFGWGLGFAIPCGVMVLSVVAFCCGTPLYMCNEQNTGNRPSDSIFRVLKEIVTCLITRKVRLPARDDDHDISELELEEKALKDEFTDMKEAKDDHDTAPSVTNAILRLLPIWTTLLIFAVIFQQPMTFFTEQGTLMNHKVGSFVIPPAMLQSSTTMSVILLMPLYDKIFVPLMRVFTREEKGITVLQRIGIGMVLSVAAMVTASIVESKRLHFVSEGDGATHQLSIFWLLPQYILLGVADVFTVVGMQEFFYTQVPSTMRTIGIALYLSVFGFGNFLGAFLIEVLETMTARTGEGHGWFSDDPRQEHLDKYYWFLAFIGTVSFVFFTYLCKYYNEPEAPGTGR</sequence>
<feature type="transmembrane region" description="Helical" evidence="7">
    <location>
        <begin position="461"/>
        <end position="482"/>
    </location>
</feature>
<comment type="caution">
    <text evidence="8">The sequence shown here is derived from an EMBL/GenBank/DDBJ whole genome shotgun (WGS) entry which is preliminary data.</text>
</comment>
<keyword evidence="9" id="KW-1185">Reference proteome</keyword>
<dbReference type="SUPFAM" id="SSF103473">
    <property type="entry name" value="MFS general substrate transporter"/>
    <property type="match status" value="2"/>
</dbReference>
<dbReference type="EMBL" id="CAJGYO010000007">
    <property type="protein sequence ID" value="CAD6242466.1"/>
    <property type="molecule type" value="Genomic_DNA"/>
</dbReference>
<dbReference type="AlphaFoldDB" id="A0A811PIF9"/>
<evidence type="ECO:0000256" key="3">
    <source>
        <dbReference type="ARBA" id="ARBA00022692"/>
    </source>
</evidence>
<evidence type="ECO:0000313" key="9">
    <source>
        <dbReference type="Proteomes" id="UP000604825"/>
    </source>
</evidence>
<gene>
    <name evidence="8" type="ORF">NCGR_LOCUS27936</name>
</gene>
<proteinExistence type="inferred from homology"/>
<protein>
    <submittedName>
        <fullName evidence="8">Uncharacterized protein</fullName>
    </submittedName>
</protein>
<dbReference type="OrthoDB" id="8904098at2759"/>
<name>A0A811PIF9_9POAL</name>
<feature type="compositionally biased region" description="Basic and acidic residues" evidence="6">
    <location>
        <begin position="71"/>
        <end position="88"/>
    </location>
</feature>
<keyword evidence="3 7" id="KW-0812">Transmembrane</keyword>
<comment type="subcellular location">
    <subcellularLocation>
        <location evidence="1">Membrane</location>
        <topology evidence="1">Multi-pass membrane protein</topology>
    </subcellularLocation>
</comment>
<dbReference type="Pfam" id="PF00854">
    <property type="entry name" value="PTR2"/>
    <property type="match status" value="1"/>
</dbReference>
<evidence type="ECO:0000256" key="5">
    <source>
        <dbReference type="ARBA" id="ARBA00023136"/>
    </source>
</evidence>
<feature type="transmembrane region" description="Helical" evidence="7">
    <location>
        <begin position="280"/>
        <end position="305"/>
    </location>
</feature>
<feature type="transmembrane region" description="Helical" evidence="7">
    <location>
        <begin position="502"/>
        <end position="528"/>
    </location>
</feature>
<keyword evidence="4 7" id="KW-1133">Transmembrane helix</keyword>
<feature type="transmembrane region" description="Helical" evidence="7">
    <location>
        <begin position="587"/>
        <end position="606"/>
    </location>
</feature>
<dbReference type="Gene3D" id="1.20.1250.20">
    <property type="entry name" value="MFS general substrate transporter like domains"/>
    <property type="match status" value="1"/>
</dbReference>
<accession>A0A811PIF9</accession>